<comment type="caution">
    <text evidence="2">The sequence shown here is derived from an EMBL/GenBank/DDBJ whole genome shotgun (WGS) entry which is preliminary data.</text>
</comment>
<dbReference type="InterPro" id="IPR045443">
    <property type="entry name" value="DUF6504"/>
</dbReference>
<gene>
    <name evidence="2" type="ORF">KKP3000_003839</name>
</gene>
<sequence>MSRIVRRPVAVCKWRDEEPVAFVDHDEVHTILEVLDRWLEMGDWWQGEGERTMLRVWTDRNAMLELECTSQAWYIYKVWD</sequence>
<dbReference type="RefSeq" id="WP_275473559.1">
    <property type="nucleotide sequence ID" value="NZ_CP162940.1"/>
</dbReference>
<reference evidence="2 3" key="1">
    <citation type="journal article" date="2024" name="Int. J. Mol. Sci.">
        <title>Exploration of Alicyclobacillus spp. Genome in Search of Antibiotic Resistance.</title>
        <authorList>
            <person name="Bucka-Kolendo J."/>
            <person name="Kiousi D.E."/>
            <person name="Dekowska A."/>
            <person name="Mikolajczuk-Szczyrba A."/>
            <person name="Karadedos D.M."/>
            <person name="Michael P."/>
            <person name="Galanis A."/>
            <person name="Sokolowska B."/>
        </authorList>
    </citation>
    <scope>NUCLEOTIDE SEQUENCE [LARGE SCALE GENOMIC DNA]</scope>
    <source>
        <strain evidence="2 3">KKP 3000</strain>
    </source>
</reference>
<evidence type="ECO:0000313" key="2">
    <source>
        <dbReference type="EMBL" id="MFB5190393.1"/>
    </source>
</evidence>
<dbReference type="Proteomes" id="UP001579974">
    <property type="component" value="Unassembled WGS sequence"/>
</dbReference>
<feature type="domain" description="DUF6504" evidence="1">
    <location>
        <begin position="13"/>
        <end position="71"/>
    </location>
</feature>
<organism evidence="2 3">
    <name type="scientific">Alicyclobacillus fastidiosus</name>
    <dbReference type="NCBI Taxonomy" id="392011"/>
    <lineage>
        <taxon>Bacteria</taxon>
        <taxon>Bacillati</taxon>
        <taxon>Bacillota</taxon>
        <taxon>Bacilli</taxon>
        <taxon>Bacillales</taxon>
        <taxon>Alicyclobacillaceae</taxon>
        <taxon>Alicyclobacillus</taxon>
    </lineage>
</organism>
<dbReference type="Pfam" id="PF20114">
    <property type="entry name" value="DUF6504"/>
    <property type="match status" value="1"/>
</dbReference>
<name>A0ABV5ADP6_9BACL</name>
<evidence type="ECO:0000313" key="3">
    <source>
        <dbReference type="Proteomes" id="UP001579974"/>
    </source>
</evidence>
<protein>
    <recommendedName>
        <fullName evidence="1">DUF6504 domain-containing protein</fullName>
    </recommendedName>
</protein>
<dbReference type="EMBL" id="JBDXSU010000005">
    <property type="protein sequence ID" value="MFB5190393.1"/>
    <property type="molecule type" value="Genomic_DNA"/>
</dbReference>
<accession>A0ABV5ADP6</accession>
<keyword evidence="3" id="KW-1185">Reference proteome</keyword>
<proteinExistence type="predicted"/>
<evidence type="ECO:0000259" key="1">
    <source>
        <dbReference type="Pfam" id="PF20114"/>
    </source>
</evidence>